<proteinExistence type="predicted"/>
<reference evidence="1 2" key="1">
    <citation type="submission" date="2018-11" db="EMBL/GenBank/DDBJ databases">
        <title>Novel bacteria species description.</title>
        <authorList>
            <person name="Han J.-H."/>
        </authorList>
    </citation>
    <scope>NUCLEOTIDE SEQUENCE [LARGE SCALE GENOMIC DNA]</scope>
    <source>
        <strain evidence="1 2">KCTC23259</strain>
    </source>
</reference>
<dbReference type="AlphaFoldDB" id="A0AAE3KQZ8"/>
<dbReference type="Proteomes" id="UP001204144">
    <property type="component" value="Unassembled WGS sequence"/>
</dbReference>
<comment type="caution">
    <text evidence="1">The sequence shown here is derived from an EMBL/GenBank/DDBJ whole genome shotgun (WGS) entry which is preliminary data.</text>
</comment>
<name>A0AAE3KQZ8_9BACT</name>
<keyword evidence="2" id="KW-1185">Reference proteome</keyword>
<protein>
    <submittedName>
        <fullName evidence="1">Uncharacterized protein</fullName>
    </submittedName>
</protein>
<gene>
    <name evidence="1" type="ORF">EGI31_01985</name>
</gene>
<evidence type="ECO:0000313" key="1">
    <source>
        <dbReference type="EMBL" id="MCP9761707.1"/>
    </source>
</evidence>
<dbReference type="EMBL" id="RJUF01000002">
    <property type="protein sequence ID" value="MCP9761707.1"/>
    <property type="molecule type" value="Genomic_DNA"/>
</dbReference>
<sequence>MVREDFVSYFSGFLNRNKIEFKLLDSSFFRIGKVEVKYFETIPEDFRSTEKPINLWKDQWLKHPEIVISRLSSVLGLNQKLPARVCKVRRINRHVAEDFLNQNHLQQSIGAKLKYGLYLPKTYYRLLQGTFTPESEELLLAVMTFSGAKKYYLGDEIVQSFELIRFANLNGYNVVGGFSKMIRYFIKEKTPGNIMTYIDADWSDGENFSKLGFDLVEKTSPLYFGLDENLNRVKLKDKANAEVVNSGSYKYILSEF</sequence>
<organism evidence="1 2">
    <name type="scientific">Lacihabitans soyangensis</name>
    <dbReference type="NCBI Taxonomy" id="869394"/>
    <lineage>
        <taxon>Bacteria</taxon>
        <taxon>Pseudomonadati</taxon>
        <taxon>Bacteroidota</taxon>
        <taxon>Cytophagia</taxon>
        <taxon>Cytophagales</taxon>
        <taxon>Leadbetterellaceae</taxon>
        <taxon>Lacihabitans</taxon>
    </lineage>
</organism>
<evidence type="ECO:0000313" key="2">
    <source>
        <dbReference type="Proteomes" id="UP001204144"/>
    </source>
</evidence>
<accession>A0AAE3KQZ8</accession>